<dbReference type="Proteomes" id="UP000054560">
    <property type="component" value="Unassembled WGS sequence"/>
</dbReference>
<proteinExistence type="predicted"/>
<sequence length="588" mass="61828">MTRIYFIAVAALALLQQVSADYEVWAVDQSNSVAGESALGVKGSFLWVFSSDEIEKQVEGLTEQAKSEPCTPDATEGPCDLLEIFPQDLTASFANGTTAGELRDLDSFARFHYARPDASNNYVLINMFMPGGGYIGVVDSRTKEAVALFRVTKFQYATDGAGSTAETRSVHMSDWGGVDSSYIMINNLHGKAVERINVLRDENGDITGLDFDRSASLGLGSKMKVSEEATVFSGSNVFGNALIGSIIGDYADADLSDATPNGYCKENGCSDLANGGAGGRGKNMPICTLTSANNFVYITLAGGGLFVADISETPLKIVAEYGKEVIYGAGLCGVATPDGQVFVNSGVSASAAGKDQSMFAVWSFDDEAYVDADSLCENDPMPTLVYQDEATNTKTGGNTMGADVADTTGQLPGQSTRRDSHGMAVSVDGNYVQGVDRIQNVIEVFDVFSLEKTTYDLTSEGGEDRYDGEAGACLAKSVDDDSGLPANDPAPDPISTTPDGKYMVVGLRGPAPVTVNHAAQGSCPGVGIVQPTKDGKGGKLISVIRTSNTIEDTLETVPAPGGHEYTGKERSDIHGILVVNRDSNKGAN</sequence>
<name>A0A0L0FIS6_9EUKA</name>
<keyword evidence="2" id="KW-0732">Signal</keyword>
<dbReference type="SUPFAM" id="SSF63829">
    <property type="entry name" value="Calcium-dependent phosphotriesterase"/>
    <property type="match status" value="1"/>
</dbReference>
<evidence type="ECO:0000313" key="4">
    <source>
        <dbReference type="Proteomes" id="UP000054560"/>
    </source>
</evidence>
<keyword evidence="4" id="KW-1185">Reference proteome</keyword>
<evidence type="ECO:0000256" key="2">
    <source>
        <dbReference type="SAM" id="SignalP"/>
    </source>
</evidence>
<reference evidence="3 4" key="1">
    <citation type="submission" date="2011-02" db="EMBL/GenBank/DDBJ databases">
        <title>The Genome Sequence of Sphaeroforma arctica JP610.</title>
        <authorList>
            <consortium name="The Broad Institute Genome Sequencing Platform"/>
            <person name="Russ C."/>
            <person name="Cuomo C."/>
            <person name="Young S.K."/>
            <person name="Zeng Q."/>
            <person name="Gargeya S."/>
            <person name="Alvarado L."/>
            <person name="Berlin A."/>
            <person name="Chapman S.B."/>
            <person name="Chen Z."/>
            <person name="Freedman E."/>
            <person name="Gellesch M."/>
            <person name="Goldberg J."/>
            <person name="Griggs A."/>
            <person name="Gujja S."/>
            <person name="Heilman E."/>
            <person name="Heiman D."/>
            <person name="Howarth C."/>
            <person name="Mehta T."/>
            <person name="Neiman D."/>
            <person name="Pearson M."/>
            <person name="Roberts A."/>
            <person name="Saif S."/>
            <person name="Shea T."/>
            <person name="Shenoy N."/>
            <person name="Sisk P."/>
            <person name="Stolte C."/>
            <person name="Sykes S."/>
            <person name="White J."/>
            <person name="Yandava C."/>
            <person name="Burger G."/>
            <person name="Gray M.W."/>
            <person name="Holland P.W.H."/>
            <person name="King N."/>
            <person name="Lang F.B.F."/>
            <person name="Roger A.J."/>
            <person name="Ruiz-Trillo I."/>
            <person name="Haas B."/>
            <person name="Nusbaum C."/>
            <person name="Birren B."/>
        </authorList>
    </citation>
    <scope>NUCLEOTIDE SEQUENCE [LARGE SCALE GENOMIC DNA]</scope>
    <source>
        <strain evidence="3 4">JP610</strain>
    </source>
</reference>
<dbReference type="GeneID" id="25911332"/>
<dbReference type="EMBL" id="KQ243003">
    <property type="protein sequence ID" value="KNC76682.1"/>
    <property type="molecule type" value="Genomic_DNA"/>
</dbReference>
<feature type="region of interest" description="Disordered" evidence="1">
    <location>
        <begin position="479"/>
        <end position="498"/>
    </location>
</feature>
<evidence type="ECO:0000256" key="1">
    <source>
        <dbReference type="SAM" id="MobiDB-lite"/>
    </source>
</evidence>
<protein>
    <submittedName>
        <fullName evidence="3">Uncharacterized protein</fullName>
    </submittedName>
</protein>
<organism evidence="3 4">
    <name type="scientific">Sphaeroforma arctica JP610</name>
    <dbReference type="NCBI Taxonomy" id="667725"/>
    <lineage>
        <taxon>Eukaryota</taxon>
        <taxon>Ichthyosporea</taxon>
        <taxon>Ichthyophonida</taxon>
        <taxon>Sphaeroforma</taxon>
    </lineage>
</organism>
<dbReference type="RefSeq" id="XP_014150584.1">
    <property type="nucleotide sequence ID" value="XM_014295109.1"/>
</dbReference>
<feature type="chain" id="PRO_5005538068" evidence="2">
    <location>
        <begin position="21"/>
        <end position="588"/>
    </location>
</feature>
<dbReference type="AlphaFoldDB" id="A0A0L0FIS6"/>
<gene>
    <name evidence="3" type="ORF">SARC_10828</name>
</gene>
<accession>A0A0L0FIS6</accession>
<feature type="signal peptide" evidence="2">
    <location>
        <begin position="1"/>
        <end position="20"/>
    </location>
</feature>
<dbReference type="OrthoDB" id="42035at2759"/>
<evidence type="ECO:0000313" key="3">
    <source>
        <dbReference type="EMBL" id="KNC76682.1"/>
    </source>
</evidence>
<dbReference type="eggNOG" id="ENOG502SYXX">
    <property type="taxonomic scope" value="Eukaryota"/>
</dbReference>